<gene>
    <name evidence="3" type="ORF">FQN05_05020</name>
</gene>
<organism evidence="3 4">
    <name type="scientific">Corynebacterium aurimucosum</name>
    <dbReference type="NCBI Taxonomy" id="169292"/>
    <lineage>
        <taxon>Bacteria</taxon>
        <taxon>Bacillati</taxon>
        <taxon>Actinomycetota</taxon>
        <taxon>Actinomycetes</taxon>
        <taxon>Mycobacteriales</taxon>
        <taxon>Corynebacteriaceae</taxon>
        <taxon>Corynebacterium</taxon>
    </lineage>
</organism>
<sequence>MKHGIVRDLSKGALATRVRRGEVTRLAKGLYVWGRPEPLELLKLLQEHRPFLKATGTTAAQVLLGEPVTFPLRLASVERMPASTFYVHSRVSIESFVTSSGIRILNPLVAMKSVSPELGIRVFESIYSSKAGRARLDSHREALKVVPVASQRMLEQAALFTDSGAEVKVARGLKRRGLKVECNVVIGHYTWDIVLPELKVAVEINGMKFHSQQASWLRDHWKNNEGALIGWLTLRYTGHCVAHHLDYVIDQIANARNPDFEKRYFKFIGFWHEGVLPPKPKPWEYSEHLGYLPPDLPEPPDYPQPPDFPEPPNCPR</sequence>
<proteinExistence type="predicted"/>
<dbReference type="AlphaFoldDB" id="A0A558IU84"/>
<dbReference type="InterPro" id="IPR011335">
    <property type="entry name" value="Restrct_endonuc-II-like"/>
</dbReference>
<reference evidence="3 4" key="1">
    <citation type="submission" date="2019-07" db="EMBL/GenBank/DDBJ databases">
        <title>Draft genome of C. aurimucosum strain 15-4290.</title>
        <authorList>
            <person name="Pacheco L.G.C."/>
            <person name="Aguiar E.R.G.R."/>
            <person name="Navas J."/>
            <person name="Santos C.S."/>
            <person name="Rocha D.J.P.G."/>
        </authorList>
    </citation>
    <scope>NUCLEOTIDE SEQUENCE [LARGE SCALE GENOMIC DNA]</scope>
    <source>
        <strain evidence="3 4">15-4290</strain>
    </source>
</reference>
<evidence type="ECO:0000313" key="4">
    <source>
        <dbReference type="Proteomes" id="UP000320648"/>
    </source>
</evidence>
<evidence type="ECO:0000313" key="3">
    <source>
        <dbReference type="EMBL" id="TVU84832.1"/>
    </source>
</evidence>
<accession>A0A558IU84</accession>
<dbReference type="Pfam" id="PF04480">
    <property type="entry name" value="DUF559"/>
    <property type="match status" value="1"/>
</dbReference>
<feature type="domain" description="DUF559" evidence="2">
    <location>
        <begin position="176"/>
        <end position="254"/>
    </location>
</feature>
<feature type="region of interest" description="Disordered" evidence="1">
    <location>
        <begin position="294"/>
        <end position="316"/>
    </location>
</feature>
<evidence type="ECO:0000259" key="2">
    <source>
        <dbReference type="Pfam" id="PF04480"/>
    </source>
</evidence>
<name>A0A558IU84_9CORY</name>
<dbReference type="SUPFAM" id="SSF52980">
    <property type="entry name" value="Restriction endonuclease-like"/>
    <property type="match status" value="1"/>
</dbReference>
<dbReference type="InterPro" id="IPR007569">
    <property type="entry name" value="DUF559"/>
</dbReference>
<evidence type="ECO:0000256" key="1">
    <source>
        <dbReference type="SAM" id="MobiDB-lite"/>
    </source>
</evidence>
<dbReference type="EMBL" id="VMTX01000005">
    <property type="protein sequence ID" value="TVU84832.1"/>
    <property type="molecule type" value="Genomic_DNA"/>
</dbReference>
<dbReference type="Gene3D" id="3.40.960.10">
    <property type="entry name" value="VSR Endonuclease"/>
    <property type="match status" value="1"/>
</dbReference>
<comment type="caution">
    <text evidence="3">The sequence shown here is derived from an EMBL/GenBank/DDBJ whole genome shotgun (WGS) entry which is preliminary data.</text>
</comment>
<dbReference type="RefSeq" id="WP_158381364.1">
    <property type="nucleotide sequence ID" value="NZ_VMTX01000005.1"/>
</dbReference>
<protein>
    <submittedName>
        <fullName evidence="3">DUF559 domain-containing protein</fullName>
    </submittedName>
</protein>
<dbReference type="Proteomes" id="UP000320648">
    <property type="component" value="Unassembled WGS sequence"/>
</dbReference>